<organism evidence="1">
    <name type="scientific">viral metagenome</name>
    <dbReference type="NCBI Taxonomy" id="1070528"/>
    <lineage>
        <taxon>unclassified sequences</taxon>
        <taxon>metagenomes</taxon>
        <taxon>organismal metagenomes</taxon>
    </lineage>
</organism>
<dbReference type="AlphaFoldDB" id="A0A6C0EC87"/>
<name>A0A6C0EC87_9ZZZZ</name>
<proteinExistence type="predicted"/>
<accession>A0A6C0EC87</accession>
<evidence type="ECO:0000313" key="1">
    <source>
        <dbReference type="EMBL" id="QHT26714.1"/>
    </source>
</evidence>
<sequence length="60" mass="7353">MNNESHLENNNSKENINDKIKLFNLLYPKLEYNYQYKRISPRYKLISFIHKDPNLIKNLK</sequence>
<reference evidence="1" key="1">
    <citation type="journal article" date="2020" name="Nature">
        <title>Giant virus diversity and host interactions through global metagenomics.</title>
        <authorList>
            <person name="Schulz F."/>
            <person name="Roux S."/>
            <person name="Paez-Espino D."/>
            <person name="Jungbluth S."/>
            <person name="Walsh D.A."/>
            <person name="Denef V.J."/>
            <person name="McMahon K.D."/>
            <person name="Konstantinidis K.T."/>
            <person name="Eloe-Fadrosh E.A."/>
            <person name="Kyrpides N.C."/>
            <person name="Woyke T."/>
        </authorList>
    </citation>
    <scope>NUCLEOTIDE SEQUENCE</scope>
    <source>
        <strain evidence="1">GVMAG-M-3300023179-2</strain>
    </source>
</reference>
<dbReference type="EMBL" id="MN739801">
    <property type="protein sequence ID" value="QHT26714.1"/>
    <property type="molecule type" value="Genomic_DNA"/>
</dbReference>
<protein>
    <submittedName>
        <fullName evidence="1">Uncharacterized protein</fullName>
    </submittedName>
</protein>